<keyword evidence="1" id="KW-0732">Signal</keyword>
<dbReference type="InterPro" id="IPR006311">
    <property type="entry name" value="TAT_signal"/>
</dbReference>
<feature type="chain" id="PRO_5039627684" description="DUF305 domain-containing protein" evidence="1">
    <location>
        <begin position="23"/>
        <end position="199"/>
    </location>
</feature>
<comment type="caution">
    <text evidence="3">The sequence shown here is derived from an EMBL/GenBank/DDBJ whole genome shotgun (WGS) entry which is preliminary data.</text>
</comment>
<dbReference type="Proteomes" id="UP000019753">
    <property type="component" value="Unassembled WGS sequence"/>
</dbReference>
<gene>
    <name evidence="3" type="ORF">N866_20185</name>
</gene>
<dbReference type="Pfam" id="PF03713">
    <property type="entry name" value="DUF305"/>
    <property type="match status" value="1"/>
</dbReference>
<dbReference type="AlphaFoldDB" id="A0A021VQL6"/>
<sequence length="199" mass="21111">MTARRRLAAASGALSLTLLLGACGGTSGTDAPAATSASEQAATFGEADTVFAQMMVVHHEGALEMAGYAAAEAETEEVRALAERIEAAQGPEIDLMTGWLGQWGEEMPDEADMGGMDHGGMDMEGMSQEEAMEELRGLSGTDVDRRFLELMIEHHRGAVEMAEEQLAEGENPEAVELAGRIIEDQQAEIAEMEGLLADL</sequence>
<dbReference type="InterPro" id="IPR012347">
    <property type="entry name" value="Ferritin-like"/>
</dbReference>
<evidence type="ECO:0000313" key="4">
    <source>
        <dbReference type="Proteomes" id="UP000019753"/>
    </source>
</evidence>
<proteinExistence type="predicted"/>
<dbReference type="PROSITE" id="PS51318">
    <property type="entry name" value="TAT"/>
    <property type="match status" value="1"/>
</dbReference>
<dbReference type="InterPro" id="IPR005183">
    <property type="entry name" value="DUF305_CopM-like"/>
</dbReference>
<protein>
    <recommendedName>
        <fullName evidence="2">DUF305 domain-containing protein</fullName>
    </recommendedName>
</protein>
<accession>A0A021VQL6</accession>
<dbReference type="PROSITE" id="PS51257">
    <property type="entry name" value="PROKAR_LIPOPROTEIN"/>
    <property type="match status" value="1"/>
</dbReference>
<name>A0A021VQL6_9CELL</name>
<feature type="domain" description="DUF305" evidence="2">
    <location>
        <begin position="48"/>
        <end position="196"/>
    </location>
</feature>
<reference evidence="3 4" key="1">
    <citation type="submission" date="2014-01" db="EMBL/GenBank/DDBJ databases">
        <title>Actinotalea ferrariae CF5-4.</title>
        <authorList>
            <person name="Chen F."/>
            <person name="Li Y."/>
            <person name="Wang G."/>
        </authorList>
    </citation>
    <scope>NUCLEOTIDE SEQUENCE [LARGE SCALE GENOMIC DNA]</scope>
    <source>
        <strain evidence="3 4">CF5-4</strain>
    </source>
</reference>
<evidence type="ECO:0000256" key="1">
    <source>
        <dbReference type="SAM" id="SignalP"/>
    </source>
</evidence>
<evidence type="ECO:0000259" key="2">
    <source>
        <dbReference type="Pfam" id="PF03713"/>
    </source>
</evidence>
<feature type="signal peptide" evidence="1">
    <location>
        <begin position="1"/>
        <end position="22"/>
    </location>
</feature>
<dbReference type="RefSeq" id="WP_034225793.1">
    <property type="nucleotide sequence ID" value="NZ_AXCW01000089.1"/>
</dbReference>
<dbReference type="PANTHER" id="PTHR36933">
    <property type="entry name" value="SLL0788 PROTEIN"/>
    <property type="match status" value="1"/>
</dbReference>
<evidence type="ECO:0000313" key="3">
    <source>
        <dbReference type="EMBL" id="EYR63494.1"/>
    </source>
</evidence>
<organism evidence="3 4">
    <name type="scientific">Actinotalea ferrariae CF5-4</name>
    <dbReference type="NCBI Taxonomy" id="948458"/>
    <lineage>
        <taxon>Bacteria</taxon>
        <taxon>Bacillati</taxon>
        <taxon>Actinomycetota</taxon>
        <taxon>Actinomycetes</taxon>
        <taxon>Micrococcales</taxon>
        <taxon>Cellulomonadaceae</taxon>
        <taxon>Actinotalea</taxon>
    </lineage>
</organism>
<dbReference type="Gene3D" id="1.20.1260.10">
    <property type="match status" value="1"/>
</dbReference>
<dbReference type="EMBL" id="AXCW01000089">
    <property type="protein sequence ID" value="EYR63494.1"/>
    <property type="molecule type" value="Genomic_DNA"/>
</dbReference>
<dbReference type="PANTHER" id="PTHR36933:SF1">
    <property type="entry name" value="SLL0788 PROTEIN"/>
    <property type="match status" value="1"/>
</dbReference>
<keyword evidence="4" id="KW-1185">Reference proteome</keyword>